<dbReference type="InterPro" id="IPR036291">
    <property type="entry name" value="NAD(P)-bd_dom_sf"/>
</dbReference>
<keyword evidence="2" id="KW-0560">Oxidoreductase</keyword>
<evidence type="ECO:0000313" key="3">
    <source>
        <dbReference type="EMBL" id="NEW74956.1"/>
    </source>
</evidence>
<sequence length="247" mass="25715">MDLMLKGRTAIVCGASSGLGLAIAERLSGEGANVVAVARRRESLESEATRIGAVPLVADLSEEGAAERVVEHTVSRFGGVDILVWNTGGPRPGSALEIDEHAAHDAFRTLLLPLVRMVGAAVPQLRHSAYGRIVAVTTTTVKEPTSLVALSNLIRPGLTGYLKTLANELAPDGIAVNCVAPGRILTSRVHELYPDGVPADATDDIPMGRFGTPDELAAVVCFLATPLASYVTGTTIAVDGGLTRSML</sequence>
<proteinExistence type="inferred from homology"/>
<evidence type="ECO:0000256" key="2">
    <source>
        <dbReference type="ARBA" id="ARBA00023002"/>
    </source>
</evidence>
<dbReference type="PRINTS" id="PR00081">
    <property type="entry name" value="GDHRDH"/>
</dbReference>
<dbReference type="SUPFAM" id="SSF51735">
    <property type="entry name" value="NAD(P)-binding Rossmann-fold domains"/>
    <property type="match status" value="1"/>
</dbReference>
<keyword evidence="4" id="KW-1185">Reference proteome</keyword>
<reference evidence="3" key="1">
    <citation type="submission" date="2020-02" db="EMBL/GenBank/DDBJ databases">
        <title>A new Streptomyces sp. for controlling soil-borne diseases.</title>
        <authorList>
            <person name="Li X."/>
            <person name="Tian Y."/>
            <person name="Gao K."/>
        </authorList>
    </citation>
    <scope>NUCLEOTIDE SEQUENCE [LARGE SCALE GENOMIC DNA]</scope>
    <source>
        <strain evidence="3">0250</strain>
    </source>
</reference>
<comment type="caution">
    <text evidence="3">The sequence shown here is derived from an EMBL/GenBank/DDBJ whole genome shotgun (WGS) entry which is preliminary data.</text>
</comment>
<dbReference type="RefSeq" id="WP_164432943.1">
    <property type="nucleotide sequence ID" value="NZ_JAAIKT010000050.1"/>
</dbReference>
<evidence type="ECO:0000256" key="1">
    <source>
        <dbReference type="ARBA" id="ARBA00006484"/>
    </source>
</evidence>
<protein>
    <submittedName>
        <fullName evidence="3">SDR family oxidoreductase</fullName>
    </submittedName>
</protein>
<dbReference type="InterPro" id="IPR002347">
    <property type="entry name" value="SDR_fam"/>
</dbReference>
<gene>
    <name evidence="3" type="ORF">G4H13_32480</name>
</gene>
<evidence type="ECO:0000313" key="4">
    <source>
        <dbReference type="Proteomes" id="UP000476310"/>
    </source>
</evidence>
<dbReference type="Gene3D" id="3.40.50.720">
    <property type="entry name" value="NAD(P)-binding Rossmann-like Domain"/>
    <property type="match status" value="1"/>
</dbReference>
<dbReference type="PANTHER" id="PTHR42879">
    <property type="entry name" value="3-OXOACYL-(ACYL-CARRIER-PROTEIN) REDUCTASE"/>
    <property type="match status" value="1"/>
</dbReference>
<dbReference type="PANTHER" id="PTHR42879:SF6">
    <property type="entry name" value="NADPH-DEPENDENT REDUCTASE BACG"/>
    <property type="match status" value="1"/>
</dbReference>
<accession>A0A6G4ANB8</accession>
<comment type="similarity">
    <text evidence="1">Belongs to the short-chain dehydrogenases/reductases (SDR) family.</text>
</comment>
<dbReference type="Pfam" id="PF13561">
    <property type="entry name" value="adh_short_C2"/>
    <property type="match status" value="1"/>
</dbReference>
<organism evidence="3 4">
    <name type="scientific">Streptomyces rhizosphaericus</name>
    <dbReference type="NCBI Taxonomy" id="114699"/>
    <lineage>
        <taxon>Bacteria</taxon>
        <taxon>Bacillati</taxon>
        <taxon>Actinomycetota</taxon>
        <taxon>Actinomycetes</taxon>
        <taxon>Kitasatosporales</taxon>
        <taxon>Streptomycetaceae</taxon>
        <taxon>Streptomyces</taxon>
        <taxon>Streptomyces violaceusniger group</taxon>
    </lineage>
</organism>
<dbReference type="Proteomes" id="UP000476310">
    <property type="component" value="Unassembled WGS sequence"/>
</dbReference>
<name>A0A6G4ANB8_9ACTN</name>
<dbReference type="AlphaFoldDB" id="A0A6G4ANB8"/>
<dbReference type="EMBL" id="JAAIKT010000050">
    <property type="protein sequence ID" value="NEW74956.1"/>
    <property type="molecule type" value="Genomic_DNA"/>
</dbReference>
<dbReference type="InterPro" id="IPR050259">
    <property type="entry name" value="SDR"/>
</dbReference>
<dbReference type="FunFam" id="3.40.50.720:FF:000084">
    <property type="entry name" value="Short-chain dehydrogenase reductase"/>
    <property type="match status" value="1"/>
</dbReference>
<dbReference type="GO" id="GO:0016491">
    <property type="term" value="F:oxidoreductase activity"/>
    <property type="evidence" value="ECO:0007669"/>
    <property type="project" value="UniProtKB-KW"/>
</dbReference>